<dbReference type="PANTHER" id="PTHR38096">
    <property type="entry name" value="ENTEROBACTIN SYNTHASE COMPONENT D"/>
    <property type="match status" value="1"/>
</dbReference>
<dbReference type="RefSeq" id="WP_311671649.1">
    <property type="nucleotide sequence ID" value="NZ_JAVREQ010000001.1"/>
</dbReference>
<dbReference type="Proteomes" id="UP001183414">
    <property type="component" value="Unassembled WGS sequence"/>
</dbReference>
<feature type="domain" description="4'-phosphopantetheinyl transferase N-terminal" evidence="3">
    <location>
        <begin position="27"/>
        <end position="95"/>
    </location>
</feature>
<keyword evidence="5" id="KW-1185">Reference proteome</keyword>
<name>A0ABU2NM88_9ACTN</name>
<protein>
    <submittedName>
        <fullName evidence="4">4'-phosphopantetheinyl transferase superfamily protein</fullName>
    </submittedName>
</protein>
<proteinExistence type="predicted"/>
<evidence type="ECO:0000313" key="5">
    <source>
        <dbReference type="Proteomes" id="UP001183414"/>
    </source>
</evidence>
<evidence type="ECO:0000259" key="2">
    <source>
        <dbReference type="Pfam" id="PF01648"/>
    </source>
</evidence>
<dbReference type="InterPro" id="IPR037143">
    <property type="entry name" value="4-PPantetheinyl_Trfase_dom_sf"/>
</dbReference>
<dbReference type="PANTHER" id="PTHR38096:SF1">
    <property type="entry name" value="ENTEROBACTIN SYNTHASE COMPONENT D"/>
    <property type="match status" value="1"/>
</dbReference>
<dbReference type="InterPro" id="IPR003542">
    <property type="entry name" value="Enbac_synth_compD-like"/>
</dbReference>
<dbReference type="EMBL" id="JAVREQ010000001">
    <property type="protein sequence ID" value="MDT0377721.1"/>
    <property type="molecule type" value="Genomic_DNA"/>
</dbReference>
<evidence type="ECO:0000313" key="4">
    <source>
        <dbReference type="EMBL" id="MDT0377721.1"/>
    </source>
</evidence>
<dbReference type="InterPro" id="IPR041354">
    <property type="entry name" value="4PPT_N"/>
</dbReference>
<comment type="caution">
    <text evidence="4">The sequence shown here is derived from an EMBL/GenBank/DDBJ whole genome shotgun (WGS) entry which is preliminary data.</text>
</comment>
<gene>
    <name evidence="4" type="ORF">RM572_02895</name>
</gene>
<dbReference type="SUPFAM" id="SSF56214">
    <property type="entry name" value="4'-phosphopantetheinyl transferase"/>
    <property type="match status" value="1"/>
</dbReference>
<reference evidence="5" key="1">
    <citation type="submission" date="2023-07" db="EMBL/GenBank/DDBJ databases">
        <title>30 novel species of actinomycetes from the DSMZ collection.</title>
        <authorList>
            <person name="Nouioui I."/>
        </authorList>
    </citation>
    <scope>NUCLEOTIDE SEQUENCE [LARGE SCALE GENOMIC DNA]</scope>
    <source>
        <strain evidence="5">DSM 42041</strain>
    </source>
</reference>
<keyword evidence="1 4" id="KW-0808">Transferase</keyword>
<dbReference type="PRINTS" id="PR01399">
    <property type="entry name" value="ENTSNTHTASED"/>
</dbReference>
<dbReference type="Pfam" id="PF17837">
    <property type="entry name" value="4PPT_N"/>
    <property type="match status" value="1"/>
</dbReference>
<organism evidence="4 5">
    <name type="scientific">Streptomyces hazeniae</name>
    <dbReference type="NCBI Taxonomy" id="3075538"/>
    <lineage>
        <taxon>Bacteria</taxon>
        <taxon>Bacillati</taxon>
        <taxon>Actinomycetota</taxon>
        <taxon>Actinomycetes</taxon>
        <taxon>Kitasatosporales</taxon>
        <taxon>Streptomycetaceae</taxon>
        <taxon>Streptomyces</taxon>
    </lineage>
</organism>
<sequence>MIEQILPTHVATFDTFHDRPDAYLFPEERALIRDSVESRRREFITGRHCARTALTRLGVATPQPLPRGPRGAVTWPDGVTGTITHCRGYRAAAVADVSRTVSLGIDAEPDAPLPEGVLEAVALPEEQVAVKELLGDLPAVHWDKLLFSAKESVYKTWFPMMRRPLEFEDALITFDPADGEFTARLLPHAVRGISGAPEEFTGRWVAAHGLLVTAIAFPARVPAGVGVGAGRDARRAGDEVFA</sequence>
<dbReference type="InterPro" id="IPR008278">
    <property type="entry name" value="4-PPantetheinyl_Trfase_dom"/>
</dbReference>
<feature type="domain" description="4'-phosphopantetheinyl transferase" evidence="2">
    <location>
        <begin position="102"/>
        <end position="184"/>
    </location>
</feature>
<evidence type="ECO:0000256" key="1">
    <source>
        <dbReference type="ARBA" id="ARBA00022679"/>
    </source>
</evidence>
<dbReference type="GO" id="GO:0016740">
    <property type="term" value="F:transferase activity"/>
    <property type="evidence" value="ECO:0007669"/>
    <property type="project" value="UniProtKB-KW"/>
</dbReference>
<evidence type="ECO:0000259" key="3">
    <source>
        <dbReference type="Pfam" id="PF17837"/>
    </source>
</evidence>
<accession>A0ABU2NM88</accession>
<dbReference type="Pfam" id="PF01648">
    <property type="entry name" value="ACPS"/>
    <property type="match status" value="1"/>
</dbReference>